<dbReference type="AlphaFoldDB" id="A0A5K7XFN9"/>
<evidence type="ECO:0000313" key="1">
    <source>
        <dbReference type="EMBL" id="BBO33691.1"/>
    </source>
</evidence>
<reference evidence="2" key="1">
    <citation type="submission" date="2019-10" db="EMBL/GenBank/DDBJ databases">
        <title>Lacipirellula parvula gen. nov., sp. nov., representing a lineage of planctomycetes widespread in freshwater anoxic habitats, and description of the family Lacipirellulaceae.</title>
        <authorList>
            <person name="Dedysh S.N."/>
            <person name="Kulichevskaya I.S."/>
            <person name="Beletsky A.V."/>
            <person name="Rakitin A.L."/>
            <person name="Mardanov A.V."/>
            <person name="Ivanova A.A."/>
            <person name="Saltykova V.X."/>
            <person name="Rijpstra W.I.C."/>
            <person name="Sinninghe Damste J.S."/>
            <person name="Ravin N.V."/>
        </authorList>
    </citation>
    <scope>NUCLEOTIDE SEQUENCE [LARGE SCALE GENOMIC DNA]</scope>
    <source>
        <strain evidence="2">PX69</strain>
    </source>
</reference>
<accession>A0A5K7XFN9</accession>
<sequence>MAGLTAWPIVVGVRAVAFRLSRPPNDESDDVQA</sequence>
<protein>
    <submittedName>
        <fullName evidence="1">Uncharacterized protein</fullName>
    </submittedName>
</protein>
<evidence type="ECO:0000313" key="2">
    <source>
        <dbReference type="Proteomes" id="UP000326837"/>
    </source>
</evidence>
<keyword evidence="2" id="KW-1185">Reference proteome</keyword>
<organism evidence="1 2">
    <name type="scientific">Lacipirellula parvula</name>
    <dbReference type="NCBI Taxonomy" id="2650471"/>
    <lineage>
        <taxon>Bacteria</taxon>
        <taxon>Pseudomonadati</taxon>
        <taxon>Planctomycetota</taxon>
        <taxon>Planctomycetia</taxon>
        <taxon>Pirellulales</taxon>
        <taxon>Lacipirellulaceae</taxon>
        <taxon>Lacipirellula</taxon>
    </lineage>
</organism>
<dbReference type="Proteomes" id="UP000326837">
    <property type="component" value="Chromosome"/>
</dbReference>
<dbReference type="KEGG" id="lpav:PLANPX_3303"/>
<proteinExistence type="predicted"/>
<name>A0A5K7XFN9_9BACT</name>
<dbReference type="EMBL" id="AP021861">
    <property type="protein sequence ID" value="BBO33691.1"/>
    <property type="molecule type" value="Genomic_DNA"/>
</dbReference>
<gene>
    <name evidence="1" type="ORF">PLANPX_3303</name>
</gene>